<evidence type="ECO:0000313" key="3">
    <source>
        <dbReference type="Proteomes" id="UP000237271"/>
    </source>
</evidence>
<keyword evidence="3" id="KW-1185">Reference proteome</keyword>
<evidence type="ECO:0000256" key="1">
    <source>
        <dbReference type="SAM" id="MobiDB-lite"/>
    </source>
</evidence>
<feature type="compositionally biased region" description="Polar residues" evidence="1">
    <location>
        <begin position="59"/>
        <end position="73"/>
    </location>
</feature>
<feature type="region of interest" description="Disordered" evidence="1">
    <location>
        <begin position="1"/>
        <end position="104"/>
    </location>
</feature>
<name>A0A2P4YGV0_9STRA</name>
<accession>A0A2P4YGV0</accession>
<reference evidence="2 3" key="1">
    <citation type="journal article" date="2017" name="Genome Biol. Evol.">
        <title>Phytophthora megakarya and P. palmivora, closely related causal agents of cacao black pod rot, underwent increases in genome sizes and gene numbers by different mechanisms.</title>
        <authorList>
            <person name="Ali S.S."/>
            <person name="Shao J."/>
            <person name="Lary D.J."/>
            <person name="Kronmiller B."/>
            <person name="Shen D."/>
            <person name="Strem M.D."/>
            <person name="Amoako-Attah I."/>
            <person name="Akrofi A.Y."/>
            <person name="Begoude B.A."/>
            <person name="Ten Hoopen G.M."/>
            <person name="Coulibaly K."/>
            <person name="Kebe B.I."/>
            <person name="Melnick R.L."/>
            <person name="Guiltinan M.J."/>
            <person name="Tyler B.M."/>
            <person name="Meinhardt L.W."/>
            <person name="Bailey B.A."/>
        </authorList>
    </citation>
    <scope>NUCLEOTIDE SEQUENCE [LARGE SCALE GENOMIC DNA]</scope>
    <source>
        <strain evidence="3">sbr112.9</strain>
    </source>
</reference>
<dbReference type="OrthoDB" id="109725at2759"/>
<comment type="caution">
    <text evidence="2">The sequence shown here is derived from an EMBL/GenBank/DDBJ whole genome shotgun (WGS) entry which is preliminary data.</text>
</comment>
<dbReference type="Proteomes" id="UP000237271">
    <property type="component" value="Unassembled WGS sequence"/>
</dbReference>
<feature type="compositionally biased region" description="Basic residues" evidence="1">
    <location>
        <begin position="31"/>
        <end position="43"/>
    </location>
</feature>
<dbReference type="AlphaFoldDB" id="A0A2P4YGV0"/>
<dbReference type="EMBL" id="NCKW01003046">
    <property type="protein sequence ID" value="POM77042.1"/>
    <property type="molecule type" value="Genomic_DNA"/>
</dbReference>
<protein>
    <submittedName>
        <fullName evidence="2">Cation diffusion facilitator 1</fullName>
    </submittedName>
</protein>
<gene>
    <name evidence="2" type="ORF">PHPALM_5639</name>
</gene>
<sequence>MSKRSNVAAPQSSKPSKPSSTKDVELPRSIRPSHLKSSSRSHRNFISAPSCESTHSDDGNNSIPTSPHTSTRESGPATDEEAQLSPMHHNDPFQLDNAERQAVEMLNKITKRSERNHNQYDVFRDSISGTDKRIDELHASPCTGRIMSAVRSRDEMDADTLDKLFMALPLQQRQLYLGE</sequence>
<feature type="compositionally biased region" description="Polar residues" evidence="1">
    <location>
        <begin position="1"/>
        <end position="11"/>
    </location>
</feature>
<evidence type="ECO:0000313" key="2">
    <source>
        <dbReference type="EMBL" id="POM77042.1"/>
    </source>
</evidence>
<organism evidence="2 3">
    <name type="scientific">Phytophthora palmivora</name>
    <dbReference type="NCBI Taxonomy" id="4796"/>
    <lineage>
        <taxon>Eukaryota</taxon>
        <taxon>Sar</taxon>
        <taxon>Stramenopiles</taxon>
        <taxon>Oomycota</taxon>
        <taxon>Peronosporomycetes</taxon>
        <taxon>Peronosporales</taxon>
        <taxon>Peronosporaceae</taxon>
        <taxon>Phytophthora</taxon>
    </lineage>
</organism>
<proteinExistence type="predicted"/>